<dbReference type="Proteomes" id="UP001175226">
    <property type="component" value="Unassembled WGS sequence"/>
</dbReference>
<feature type="compositionally biased region" description="Basic residues" evidence="1">
    <location>
        <begin position="94"/>
        <end position="105"/>
    </location>
</feature>
<reference evidence="2" key="1">
    <citation type="submission" date="2023-06" db="EMBL/GenBank/DDBJ databases">
        <authorList>
            <consortium name="Lawrence Berkeley National Laboratory"/>
            <person name="Ahrendt S."/>
            <person name="Sahu N."/>
            <person name="Indic B."/>
            <person name="Wong-Bajracharya J."/>
            <person name="Merenyi Z."/>
            <person name="Ke H.-M."/>
            <person name="Monk M."/>
            <person name="Kocsube S."/>
            <person name="Drula E."/>
            <person name="Lipzen A."/>
            <person name="Balint B."/>
            <person name="Henrissat B."/>
            <person name="Andreopoulos B."/>
            <person name="Martin F.M."/>
            <person name="Harder C.B."/>
            <person name="Rigling D."/>
            <person name="Ford K.L."/>
            <person name="Foster G.D."/>
            <person name="Pangilinan J."/>
            <person name="Papanicolaou A."/>
            <person name="Barry K."/>
            <person name="LaButti K."/>
            <person name="Viragh M."/>
            <person name="Koriabine M."/>
            <person name="Yan M."/>
            <person name="Riley R."/>
            <person name="Champramary S."/>
            <person name="Plett K.L."/>
            <person name="Tsai I.J."/>
            <person name="Slot J."/>
            <person name="Sipos G."/>
            <person name="Plett J."/>
            <person name="Nagy L.G."/>
            <person name="Grigoriev I.V."/>
        </authorList>
    </citation>
    <scope>NUCLEOTIDE SEQUENCE</scope>
    <source>
        <strain evidence="2">FPL87.14</strain>
    </source>
</reference>
<dbReference type="EMBL" id="JAUEPT010000007">
    <property type="protein sequence ID" value="KAK0450172.1"/>
    <property type="molecule type" value="Genomic_DNA"/>
</dbReference>
<keyword evidence="3" id="KW-1185">Reference proteome</keyword>
<feature type="region of interest" description="Disordered" evidence="1">
    <location>
        <begin position="94"/>
        <end position="124"/>
    </location>
</feature>
<name>A0AA39JWE3_9AGAR</name>
<dbReference type="AlphaFoldDB" id="A0AA39JWE3"/>
<evidence type="ECO:0000313" key="2">
    <source>
        <dbReference type="EMBL" id="KAK0450172.1"/>
    </source>
</evidence>
<protein>
    <submittedName>
        <fullName evidence="2">Uncharacterized protein</fullName>
    </submittedName>
</protein>
<sequence length="223" mass="24456">MSLGVCRIPIWSDLSLPYIDFGYDHYDLDAFRREFRLFFATFMAAPLENISQSTSRVFYDPDLSFQPTPDSASSTSSFILNPLPADALKIRKKVSSTTKTRRRRSSLNPSASFSVSSSVASGSSVGTSSIFSFQGLSTPRTPSNLVPLSYEYDTRSYISSSGSGPSSSLLFDASPLPIPHSSDFSRRLQLVEPPSPLSPVLPDILNTFDVETADICAPDYEYS</sequence>
<organism evidence="2 3">
    <name type="scientific">Armillaria borealis</name>
    <dbReference type="NCBI Taxonomy" id="47425"/>
    <lineage>
        <taxon>Eukaryota</taxon>
        <taxon>Fungi</taxon>
        <taxon>Dikarya</taxon>
        <taxon>Basidiomycota</taxon>
        <taxon>Agaricomycotina</taxon>
        <taxon>Agaricomycetes</taxon>
        <taxon>Agaricomycetidae</taxon>
        <taxon>Agaricales</taxon>
        <taxon>Marasmiineae</taxon>
        <taxon>Physalacriaceae</taxon>
        <taxon>Armillaria</taxon>
    </lineage>
</organism>
<evidence type="ECO:0000256" key="1">
    <source>
        <dbReference type="SAM" id="MobiDB-lite"/>
    </source>
</evidence>
<comment type="caution">
    <text evidence="2">The sequence shown here is derived from an EMBL/GenBank/DDBJ whole genome shotgun (WGS) entry which is preliminary data.</text>
</comment>
<evidence type="ECO:0000313" key="3">
    <source>
        <dbReference type="Proteomes" id="UP001175226"/>
    </source>
</evidence>
<feature type="compositionally biased region" description="Low complexity" evidence="1">
    <location>
        <begin position="106"/>
        <end position="124"/>
    </location>
</feature>
<proteinExistence type="predicted"/>
<gene>
    <name evidence="2" type="ORF">EV421DRAFT_1313175</name>
</gene>
<accession>A0AA39JWE3</accession>